<name>A0ABN5WW09_9GAMM</name>
<keyword evidence="2" id="KW-1185">Reference proteome</keyword>
<accession>A0ABN5WW09</accession>
<dbReference type="EMBL" id="AP019416">
    <property type="protein sequence ID" value="BBI51134.1"/>
    <property type="molecule type" value="Genomic_DNA"/>
</dbReference>
<gene>
    <name evidence="1" type="ORF">HORIV_35550</name>
</gene>
<reference evidence="2" key="1">
    <citation type="journal article" date="2019" name="Microbiol. Resour. Announc.">
        <title>Complete Genome Sequence of Halomonas olivaria, a Moderately Halophilic Bacterium Isolated from Olive Processing Effluents, Obtained by Nanopore Sequencing.</title>
        <authorList>
            <person name="Nagata S."/>
            <person name="Ii K.M."/>
            <person name="Tsukimi T."/>
            <person name="Miura M.C."/>
            <person name="Galipon J."/>
            <person name="Arakawa K."/>
        </authorList>
    </citation>
    <scope>NUCLEOTIDE SEQUENCE [LARGE SCALE GENOMIC DNA]</scope>
    <source>
        <strain evidence="2">TYRC17</strain>
    </source>
</reference>
<organism evidence="1 2">
    <name type="scientific">Vreelandella olivaria</name>
    <dbReference type="NCBI Taxonomy" id="390919"/>
    <lineage>
        <taxon>Bacteria</taxon>
        <taxon>Pseudomonadati</taxon>
        <taxon>Pseudomonadota</taxon>
        <taxon>Gammaproteobacteria</taxon>
        <taxon>Oceanospirillales</taxon>
        <taxon>Halomonadaceae</taxon>
        <taxon>Vreelandella</taxon>
    </lineage>
</organism>
<evidence type="ECO:0000313" key="2">
    <source>
        <dbReference type="Proteomes" id="UP000289555"/>
    </source>
</evidence>
<proteinExistence type="predicted"/>
<dbReference type="Proteomes" id="UP000289555">
    <property type="component" value="Chromosome"/>
</dbReference>
<sequence>MQAAAMTDKTQSYKAHNDGLDDKLVDKLVSLGRGASGLIPMVGGPLAEIIGNVIPGQRADRIAKYLRALCESRTARDNCSENSLEYPEKLT</sequence>
<evidence type="ECO:0000313" key="1">
    <source>
        <dbReference type="EMBL" id="BBI51134.1"/>
    </source>
</evidence>
<protein>
    <submittedName>
        <fullName evidence="1">Uncharacterized protein</fullName>
    </submittedName>
</protein>